<protein>
    <submittedName>
        <fullName evidence="2">Uncharacterized protein</fullName>
    </submittedName>
</protein>
<evidence type="ECO:0000313" key="3">
    <source>
        <dbReference type="Proteomes" id="UP000243498"/>
    </source>
</evidence>
<dbReference type="AlphaFoldDB" id="A0A166YRN2"/>
<dbReference type="EMBL" id="AZHC01000031">
    <property type="protein sequence ID" value="OAA37193.1"/>
    <property type="molecule type" value="Genomic_DNA"/>
</dbReference>
<accession>A0A166YRN2</accession>
<feature type="compositionally biased region" description="Polar residues" evidence="1">
    <location>
        <begin position="363"/>
        <end position="374"/>
    </location>
</feature>
<evidence type="ECO:0000256" key="1">
    <source>
        <dbReference type="SAM" id="MobiDB-lite"/>
    </source>
</evidence>
<dbReference type="STRING" id="1081105.A0A166YRN2"/>
<comment type="caution">
    <text evidence="2">The sequence shown here is derived from an EMBL/GenBank/DDBJ whole genome shotgun (WGS) entry which is preliminary data.</text>
</comment>
<feature type="compositionally biased region" description="Basic and acidic residues" evidence="1">
    <location>
        <begin position="262"/>
        <end position="274"/>
    </location>
</feature>
<organism evidence="2 3">
    <name type="scientific">Metarhizium rileyi (strain RCEF 4871)</name>
    <name type="common">Nomuraea rileyi</name>
    <dbReference type="NCBI Taxonomy" id="1649241"/>
    <lineage>
        <taxon>Eukaryota</taxon>
        <taxon>Fungi</taxon>
        <taxon>Dikarya</taxon>
        <taxon>Ascomycota</taxon>
        <taxon>Pezizomycotina</taxon>
        <taxon>Sordariomycetes</taxon>
        <taxon>Hypocreomycetidae</taxon>
        <taxon>Hypocreales</taxon>
        <taxon>Clavicipitaceae</taxon>
        <taxon>Metarhizium</taxon>
    </lineage>
</organism>
<feature type="compositionally biased region" description="Basic residues" evidence="1">
    <location>
        <begin position="309"/>
        <end position="329"/>
    </location>
</feature>
<dbReference type="OrthoDB" id="5336565at2759"/>
<keyword evidence="3" id="KW-1185">Reference proteome</keyword>
<gene>
    <name evidence="2" type="ORF">NOR_07209</name>
</gene>
<feature type="compositionally biased region" description="Low complexity" evidence="1">
    <location>
        <begin position="519"/>
        <end position="533"/>
    </location>
</feature>
<feature type="compositionally biased region" description="Polar residues" evidence="1">
    <location>
        <begin position="534"/>
        <end position="545"/>
    </location>
</feature>
<reference evidence="2 3" key="1">
    <citation type="journal article" date="2016" name="Genome Biol. Evol.">
        <title>Divergent and convergent evolution of fungal pathogenicity.</title>
        <authorList>
            <person name="Shang Y."/>
            <person name="Xiao G."/>
            <person name="Zheng P."/>
            <person name="Cen K."/>
            <person name="Zhan S."/>
            <person name="Wang C."/>
        </authorList>
    </citation>
    <scope>NUCLEOTIDE SEQUENCE [LARGE SCALE GENOMIC DNA]</scope>
    <source>
        <strain evidence="2 3">RCEF 4871</strain>
    </source>
</reference>
<feature type="region of interest" description="Disordered" evidence="1">
    <location>
        <begin position="506"/>
        <end position="548"/>
    </location>
</feature>
<feature type="region of interest" description="Disordered" evidence="1">
    <location>
        <begin position="236"/>
        <end position="403"/>
    </location>
</feature>
<evidence type="ECO:0000313" key="2">
    <source>
        <dbReference type="EMBL" id="OAA37193.1"/>
    </source>
</evidence>
<dbReference type="Proteomes" id="UP000243498">
    <property type="component" value="Unassembled WGS sequence"/>
</dbReference>
<feature type="compositionally biased region" description="Polar residues" evidence="1">
    <location>
        <begin position="346"/>
        <end position="355"/>
    </location>
</feature>
<proteinExistence type="predicted"/>
<name>A0A166YRN2_METRR</name>
<sequence length="894" mass="99076">MPGSPDDEPADMALRKLWDNKSSLASTGKAILKFLTAEESEQIYNQLRKACIPNKQVLWSGMPREVAQHWADKHGMQTLTTSMGPLMNESNPLCPRRRKSPHGWAKYIHGASVVFAWYIAGGDLVTVLSQPPPQRFNPSGGAYYQSIEEPVITGKLCERHVGKIMLVHPNIKGAEDFQYELWPDDHSSCWNEVFGKIPRCYTWRHTKVPQAVLDLKARLFPAKTVVKSTGKLALTGGVPKSNAQREKCKSTVQMKKKKKQTLRGENDAVKEKLARGGRKQAGQQKKGVKQSPANKAIGGTISKEAQKSKTNKSKAKQPKAKQPKAKQPKAKGQAVKGKQPKEGEKNQQSSTVRSQATHHESFSENFGTQSSGPGSNKRRRLPSSHQTPDADSDCRASKKRKLRHPEFPPRLFWERLSEVPLTRNALRAFNEQGTQGTLTPLQPRTRKRSRQHSVVVGVGYQPASQIVDRYSPTSLNRVKVFARHGGPDLTDLRGYSVDLGVQNVMSSKHSSLGRRKRGSQSSTKGSSQSLSKSMKTPKTTCTKSTGPYDRTFQQHLIDHNILPYGYEYPDGRLPQEPDNIDDIRQALAQYRASLSPSKFSNEDFSRFKRADAQAHKEREVTTNIIPILKGDAQGNKCLAGELPFTNLEHLTDGTLVPGNPDLYYGARPEQLHRTIRQELNNYLVPSTQHDLSIVPNFLFQAKGPDGSLSVATRQASYDGALGARGLHCLQSYGYEQSEPKYDNNAYTLTSLYHGGQLKMYTSHPIPPAVVGGQPGFVMTQIDSWSVTGNCDAFRQGATAFRNGRDWAKCQRDSAINEANERLSRGLTNSTFGDRAGLGLLKGDVSAAESLVTSQETILKAAPHDLRVYESETSADELSVDFQPRLKRTKSSNSS</sequence>
<feature type="compositionally biased region" description="Polar residues" evidence="1">
    <location>
        <begin position="431"/>
        <end position="442"/>
    </location>
</feature>
<feature type="region of interest" description="Disordered" evidence="1">
    <location>
        <begin position="428"/>
        <end position="454"/>
    </location>
</feature>